<dbReference type="GeneID" id="27365177"/>
<keyword evidence="4" id="KW-1185">Reference proteome</keyword>
<organism evidence="3 4">
    <name type="scientific">Rhodotorula toruloides (strain NP11)</name>
    <name type="common">Yeast</name>
    <name type="synonym">Rhodosporidium toruloides</name>
    <dbReference type="NCBI Taxonomy" id="1130832"/>
    <lineage>
        <taxon>Eukaryota</taxon>
        <taxon>Fungi</taxon>
        <taxon>Dikarya</taxon>
        <taxon>Basidiomycota</taxon>
        <taxon>Pucciniomycotina</taxon>
        <taxon>Microbotryomycetes</taxon>
        <taxon>Sporidiobolales</taxon>
        <taxon>Sporidiobolaceae</taxon>
        <taxon>Rhodotorula</taxon>
    </lineage>
</organism>
<evidence type="ECO:0000256" key="2">
    <source>
        <dbReference type="SAM" id="SignalP"/>
    </source>
</evidence>
<gene>
    <name evidence="3" type="ORF">RHTO_01164</name>
</gene>
<evidence type="ECO:0000313" key="3">
    <source>
        <dbReference type="EMBL" id="EMS21949.1"/>
    </source>
</evidence>
<name>M7XDQ5_RHOT1</name>
<feature type="chain" id="PRO_5004088012" description="Proteophosphoglycan ppg4" evidence="2">
    <location>
        <begin position="20"/>
        <end position="671"/>
    </location>
</feature>
<dbReference type="OrthoDB" id="2522796at2759"/>
<evidence type="ECO:0000256" key="1">
    <source>
        <dbReference type="SAM" id="MobiDB-lite"/>
    </source>
</evidence>
<accession>M7XDQ5</accession>
<reference evidence="3 4" key="1">
    <citation type="journal article" date="2012" name="Nat. Commun.">
        <title>A multi-omic map of the lipid-producing yeast Rhodosporidium toruloides.</title>
        <authorList>
            <person name="Zhu Z."/>
            <person name="Zhang S."/>
            <person name="Liu H."/>
            <person name="Shen H."/>
            <person name="Lin X."/>
            <person name="Yang F."/>
            <person name="Zhou Y.J."/>
            <person name="Jin G."/>
            <person name="Ye M."/>
            <person name="Zou H."/>
            <person name="Zou H."/>
            <person name="Zhao Z.K."/>
        </authorList>
    </citation>
    <scope>NUCLEOTIDE SEQUENCE [LARGE SCALE GENOMIC DNA]</scope>
    <source>
        <strain evidence="3 4">NP11</strain>
    </source>
</reference>
<feature type="region of interest" description="Disordered" evidence="1">
    <location>
        <begin position="464"/>
        <end position="485"/>
    </location>
</feature>
<sequence length="671" mass="74664">MRLTPVLLVAGAGALGVSASANAHSQPHHQSPAHLHDKRTFGLLSGLGFGFGGGSSRPSASWRCDGSGKDGYSVDWLGLGRPFWVPEGWLYFGTSIGWAPPAGWECSASWSIPSLFLNIVHEVTWWQPSDAWIGAHIGVDLGFTAPSWWGMISLPAQGWKCDGSGKDGWSIDWQGKGRPSWAPSGWLWFGSSIGWAPPIGWSCDASWSLPSAFVDVCGSVSWWKPPSAWIDAHVGVDLGFTAPSWWGVISLPSRGWTCDGSGKDGWSIDWQGNGRPSWAPSGWLWFGGSIGWAPPASWSCSSTWQIPSQWSSVWRVSWWQPGAAWLTYHQKHDFGWSIPSWWDVACFVVHRPFDYVSRSFDYVSRSFDYVSRSFDYVTPRPDYNIPPDHYLTAEAVNHAQDIVFCFVHVLDEGCRDHDAQGLDDDAQGFELDAQGFFDEEGFDDQQEAVDQDLAPGQIVTVTETHNLPPPPAPTSRPGQGWECSGSGDDGWDVDWQGNGCPSHLPSGWKWWGVSIGWGPSKGWDCGSNWTPSPAEVDSCSKTQWWTPPPSLQLPSGVECPAGWISIGWIDQRRPSASWTCDGTGRDGYDFDHFGNGRPSYLPVGWKWFGQLHGWQPCSSFQLPSSTWSPPSSWNPNLAVWWQPRAAWTLRGNFRCPRWWNRGHLRGSFRWW</sequence>
<evidence type="ECO:0000313" key="4">
    <source>
        <dbReference type="Proteomes" id="UP000016926"/>
    </source>
</evidence>
<feature type="signal peptide" evidence="2">
    <location>
        <begin position="1"/>
        <end position="19"/>
    </location>
</feature>
<dbReference type="AlphaFoldDB" id="M7XDQ5"/>
<dbReference type="Proteomes" id="UP000016926">
    <property type="component" value="Unassembled WGS sequence"/>
</dbReference>
<dbReference type="EMBL" id="KB722653">
    <property type="protein sequence ID" value="EMS21949.1"/>
    <property type="molecule type" value="Genomic_DNA"/>
</dbReference>
<proteinExistence type="predicted"/>
<keyword evidence="2" id="KW-0732">Signal</keyword>
<evidence type="ECO:0008006" key="5">
    <source>
        <dbReference type="Google" id="ProtNLM"/>
    </source>
</evidence>
<protein>
    <recommendedName>
        <fullName evidence="5">Proteophosphoglycan ppg4</fullName>
    </recommendedName>
</protein>
<dbReference type="HOGENOM" id="CLU_420436_0_0_1"/>
<dbReference type="RefSeq" id="XP_016273068.1">
    <property type="nucleotide sequence ID" value="XM_016414847.1"/>
</dbReference>